<feature type="domain" description="AraC effector-binding" evidence="1">
    <location>
        <begin position="161"/>
        <end position="307"/>
    </location>
</feature>
<dbReference type="InterPro" id="IPR019587">
    <property type="entry name" value="Polyketide_cyclase/dehydratase"/>
</dbReference>
<gene>
    <name evidence="2" type="ORF">AWN68_07805</name>
</gene>
<comment type="caution">
    <text evidence="2">The sequence shown here is derived from an EMBL/GenBank/DDBJ whole genome shotgun (WGS) entry which is preliminary data.</text>
</comment>
<keyword evidence="3" id="KW-1185">Reference proteome</keyword>
<dbReference type="InterPro" id="IPR010499">
    <property type="entry name" value="AraC_E-bd"/>
</dbReference>
<dbReference type="SUPFAM" id="SSF55136">
    <property type="entry name" value="Probable bacterial effector-binding domain"/>
    <property type="match status" value="1"/>
</dbReference>
<accession>A0A150X9N9</accession>
<dbReference type="InterPro" id="IPR011256">
    <property type="entry name" value="Reg_factor_effector_dom_sf"/>
</dbReference>
<dbReference type="SUPFAM" id="SSF55961">
    <property type="entry name" value="Bet v1-like"/>
    <property type="match status" value="1"/>
</dbReference>
<evidence type="ECO:0000313" key="3">
    <source>
        <dbReference type="Proteomes" id="UP000075615"/>
    </source>
</evidence>
<name>A0A150X9N9_9BACT</name>
<organism evidence="2 3">
    <name type="scientific">Roseivirga echinicomitans</name>
    <dbReference type="NCBI Taxonomy" id="296218"/>
    <lineage>
        <taxon>Bacteria</taxon>
        <taxon>Pseudomonadati</taxon>
        <taxon>Bacteroidota</taxon>
        <taxon>Cytophagia</taxon>
        <taxon>Cytophagales</taxon>
        <taxon>Roseivirgaceae</taxon>
        <taxon>Roseivirga</taxon>
    </lineage>
</organism>
<evidence type="ECO:0000259" key="1">
    <source>
        <dbReference type="SMART" id="SM00871"/>
    </source>
</evidence>
<dbReference type="Proteomes" id="UP000075615">
    <property type="component" value="Unassembled WGS sequence"/>
</dbReference>
<dbReference type="SMART" id="SM00871">
    <property type="entry name" value="AraC_E_bind"/>
    <property type="match status" value="1"/>
</dbReference>
<dbReference type="InterPro" id="IPR029442">
    <property type="entry name" value="GyrI-like"/>
</dbReference>
<proteinExistence type="predicted"/>
<dbReference type="OrthoDB" id="9807923at2"/>
<dbReference type="CDD" id="cd07818">
    <property type="entry name" value="SRPBCC_1"/>
    <property type="match status" value="1"/>
</dbReference>
<dbReference type="STRING" id="296218.AWN68_07805"/>
<evidence type="ECO:0000313" key="2">
    <source>
        <dbReference type="EMBL" id="KYG75441.1"/>
    </source>
</evidence>
<dbReference type="Pfam" id="PF06445">
    <property type="entry name" value="GyrI-like"/>
    <property type="match status" value="1"/>
</dbReference>
<dbReference type="EMBL" id="LRDB01000045">
    <property type="protein sequence ID" value="KYG75441.1"/>
    <property type="molecule type" value="Genomic_DNA"/>
</dbReference>
<sequence length="307" mass="35654">MPKIELNRSIEINESPDKVFKALNDFNHWPAWSPWLILEPETVVKVAPDAKYYEWEGKRIGSGNMRITSEVKNKSLYLDLTFLKPWKSKAKVRFELAPISGGTQLTWFMDSSLPFFMFWMKKMMLGFIGMDYERGLNLLKDYVEDGEVHSKLDFRGEQALSKVQYIGIHSHSTIDTIDQDMKRDFGKLWEYFKDKEDMIAGKMFSIYQKWDFANGKVEYTSGIPVSAVLHDLPSEFKVSEIPATKVYTLRHIGPYKHLGNAWSAMHNMHRAKAIKTEKRIPPFEEYVSMPGKVPDNELVTDVHFPVK</sequence>
<protein>
    <recommendedName>
        <fullName evidence="1">AraC effector-binding domain-containing protein</fullName>
    </recommendedName>
</protein>
<dbReference type="InterPro" id="IPR023393">
    <property type="entry name" value="START-like_dom_sf"/>
</dbReference>
<reference evidence="2 3" key="1">
    <citation type="submission" date="2016-01" db="EMBL/GenBank/DDBJ databases">
        <title>Genome sequencing of Roseivirga echinicomitans KMM 6058.</title>
        <authorList>
            <person name="Selvaratnam C."/>
            <person name="Thevarajoo S."/>
            <person name="Goh K.M."/>
            <person name="Ee R."/>
            <person name="Chan K.-G."/>
            <person name="Chong C.S."/>
        </authorList>
    </citation>
    <scope>NUCLEOTIDE SEQUENCE [LARGE SCALE GENOMIC DNA]</scope>
    <source>
        <strain evidence="2 3">KMM 6058</strain>
    </source>
</reference>
<dbReference type="RefSeq" id="WP_068416796.1">
    <property type="nucleotide sequence ID" value="NZ_LRDB01000045.1"/>
</dbReference>
<dbReference type="Gene3D" id="3.30.530.20">
    <property type="match status" value="1"/>
</dbReference>
<dbReference type="Pfam" id="PF10604">
    <property type="entry name" value="Polyketide_cyc2"/>
    <property type="match status" value="1"/>
</dbReference>
<dbReference type="Gene3D" id="3.20.80.10">
    <property type="entry name" value="Regulatory factor, effector binding domain"/>
    <property type="match status" value="1"/>
</dbReference>
<dbReference type="AlphaFoldDB" id="A0A150X9N9"/>